<gene>
    <name evidence="11" type="ORF">I312_00303</name>
</gene>
<protein>
    <recommendedName>
        <fullName evidence="12">Tom7-domain-containing protein</fullName>
    </recommendedName>
</protein>
<evidence type="ECO:0000256" key="4">
    <source>
        <dbReference type="ARBA" id="ARBA00022692"/>
    </source>
</evidence>
<keyword evidence="7 10" id="KW-1133">Transmembrane helix</keyword>
<comment type="subcellular location">
    <subcellularLocation>
        <location evidence="1">Mitochondrion outer membrane</location>
        <topology evidence="1">Single-pass membrane protein</topology>
    </subcellularLocation>
</comment>
<sequence>MPLSDETKDRYNAVLGIAKTVFSVGWIPLIIYIGYKNSSPQPSLIKLITPLA</sequence>
<dbReference type="Pfam" id="PF08038">
    <property type="entry name" value="Tom7"/>
    <property type="match status" value="1"/>
</dbReference>
<keyword evidence="5" id="KW-1000">Mitochondrion outer membrane</keyword>
<evidence type="ECO:0000256" key="5">
    <source>
        <dbReference type="ARBA" id="ARBA00022787"/>
    </source>
</evidence>
<dbReference type="GO" id="GO:0030150">
    <property type="term" value="P:protein import into mitochondrial matrix"/>
    <property type="evidence" value="ECO:0007669"/>
    <property type="project" value="InterPro"/>
</dbReference>
<dbReference type="OrthoDB" id="284357at2759"/>
<comment type="similarity">
    <text evidence="2">Belongs to the Tom7 family.</text>
</comment>
<name>A0A0D0TUT4_CRYGA</name>
<evidence type="ECO:0000256" key="8">
    <source>
        <dbReference type="ARBA" id="ARBA00023128"/>
    </source>
</evidence>
<keyword evidence="8" id="KW-0496">Mitochondrion</keyword>
<keyword evidence="6" id="KW-0653">Protein transport</keyword>
<evidence type="ECO:0008006" key="12">
    <source>
        <dbReference type="Google" id="ProtNLM"/>
    </source>
</evidence>
<evidence type="ECO:0000256" key="3">
    <source>
        <dbReference type="ARBA" id="ARBA00022448"/>
    </source>
</evidence>
<organism evidence="11">
    <name type="scientific">Cryptococcus bacillisporus CA1280</name>
    <dbReference type="NCBI Taxonomy" id="1296109"/>
    <lineage>
        <taxon>Eukaryota</taxon>
        <taxon>Fungi</taxon>
        <taxon>Dikarya</taxon>
        <taxon>Basidiomycota</taxon>
        <taxon>Agaricomycotina</taxon>
        <taxon>Tremellomycetes</taxon>
        <taxon>Tremellales</taxon>
        <taxon>Cryptococcaceae</taxon>
        <taxon>Cryptococcus</taxon>
        <taxon>Cryptococcus gattii species complex</taxon>
    </lineage>
</organism>
<dbReference type="GO" id="GO:0005742">
    <property type="term" value="C:mitochondrial outer membrane translocase complex"/>
    <property type="evidence" value="ECO:0007669"/>
    <property type="project" value="InterPro"/>
</dbReference>
<keyword evidence="9 10" id="KW-0472">Membrane</keyword>
<dbReference type="HOGENOM" id="CLU_173610_1_1_1"/>
<evidence type="ECO:0000256" key="10">
    <source>
        <dbReference type="SAM" id="Phobius"/>
    </source>
</evidence>
<dbReference type="InterPro" id="IPR012621">
    <property type="entry name" value="Tom7"/>
</dbReference>
<feature type="transmembrane region" description="Helical" evidence="10">
    <location>
        <begin position="12"/>
        <end position="35"/>
    </location>
</feature>
<proteinExistence type="inferred from homology"/>
<dbReference type="GO" id="GO:0045040">
    <property type="term" value="P:protein insertion into mitochondrial outer membrane"/>
    <property type="evidence" value="ECO:0007669"/>
    <property type="project" value="TreeGrafter"/>
</dbReference>
<accession>A0A0D0TUT4</accession>
<evidence type="ECO:0000256" key="1">
    <source>
        <dbReference type="ARBA" id="ARBA00004572"/>
    </source>
</evidence>
<keyword evidence="4 10" id="KW-0812">Transmembrane</keyword>
<evidence type="ECO:0000256" key="2">
    <source>
        <dbReference type="ARBA" id="ARBA00010917"/>
    </source>
</evidence>
<evidence type="ECO:0000256" key="7">
    <source>
        <dbReference type="ARBA" id="ARBA00022989"/>
    </source>
</evidence>
<reference evidence="11" key="1">
    <citation type="submission" date="2015-01" db="EMBL/GenBank/DDBJ databases">
        <title>The Genome Sequence of Cryptococcus gattii CA1280.</title>
        <authorList>
            <consortium name="The Broad Institute Genomics Platform"/>
            <person name="Cuomo C."/>
            <person name="Litvintseva A."/>
            <person name="Chen Y."/>
            <person name="Heitman J."/>
            <person name="Sun S."/>
            <person name="Springer D."/>
            <person name="Dromer F."/>
            <person name="Young S."/>
            <person name="Zeng Q."/>
            <person name="Gargeya S."/>
            <person name="Abouelleil A."/>
            <person name="Alvarado L."/>
            <person name="Chapman S.B."/>
            <person name="Gainer-Dewar J."/>
            <person name="Goldberg J."/>
            <person name="Griggs A."/>
            <person name="Gujja S."/>
            <person name="Hansen M."/>
            <person name="Howarth C."/>
            <person name="Imamovic A."/>
            <person name="Larimer J."/>
            <person name="Murphy C."/>
            <person name="Naylor J."/>
            <person name="Pearson M."/>
            <person name="Priest M."/>
            <person name="Roberts A."/>
            <person name="Saif S."/>
            <person name="Shea T."/>
            <person name="Sykes S."/>
            <person name="Wortman J."/>
            <person name="Nusbaum C."/>
            <person name="Birren B."/>
        </authorList>
    </citation>
    <scope>NUCLEOTIDE SEQUENCE [LARGE SCALE GENOMIC DNA]</scope>
    <source>
        <strain evidence="11">CA1280</strain>
    </source>
</reference>
<dbReference type="PANTHER" id="PTHR34944:SF2">
    <property type="entry name" value="MITOCHONDRIAL IMPORT RECEPTOR SUBUNIT TOM7"/>
    <property type="match status" value="1"/>
</dbReference>
<dbReference type="EMBL" id="KN847973">
    <property type="protein sequence ID" value="KIR50367.1"/>
    <property type="molecule type" value="Genomic_DNA"/>
</dbReference>
<dbReference type="PANTHER" id="PTHR34944">
    <property type="entry name" value="MITOCHONDRIAL IMPORT RECEPTOR SUBUNIT TOM7"/>
    <property type="match status" value="1"/>
</dbReference>
<dbReference type="AlphaFoldDB" id="A0A0D0TUT4"/>
<keyword evidence="3" id="KW-0813">Transport</keyword>
<evidence type="ECO:0000256" key="9">
    <source>
        <dbReference type="ARBA" id="ARBA00023136"/>
    </source>
</evidence>
<evidence type="ECO:0000313" key="11">
    <source>
        <dbReference type="EMBL" id="KIR50367.1"/>
    </source>
</evidence>
<evidence type="ECO:0000256" key="6">
    <source>
        <dbReference type="ARBA" id="ARBA00022927"/>
    </source>
</evidence>